<proteinExistence type="predicted"/>
<feature type="non-terminal residue" evidence="2">
    <location>
        <position position="901"/>
    </location>
</feature>
<feature type="compositionally biased region" description="Basic and acidic residues" evidence="1">
    <location>
        <begin position="519"/>
        <end position="544"/>
    </location>
</feature>
<keyword evidence="3" id="KW-1185">Reference proteome</keyword>
<evidence type="ECO:0000256" key="1">
    <source>
        <dbReference type="SAM" id="MobiDB-lite"/>
    </source>
</evidence>
<name>A0A820C180_9BILA</name>
<dbReference type="AlphaFoldDB" id="A0A820C180"/>
<accession>A0A820C180</accession>
<evidence type="ECO:0000313" key="2">
    <source>
        <dbReference type="EMBL" id="CAF4210211.1"/>
    </source>
</evidence>
<dbReference type="Proteomes" id="UP000663866">
    <property type="component" value="Unassembled WGS sequence"/>
</dbReference>
<comment type="caution">
    <text evidence="2">The sequence shown here is derived from an EMBL/GenBank/DDBJ whole genome shotgun (WGS) entry which is preliminary data.</text>
</comment>
<feature type="region of interest" description="Disordered" evidence="1">
    <location>
        <begin position="519"/>
        <end position="564"/>
    </location>
</feature>
<gene>
    <name evidence="2" type="ORF">OVN521_LOCUS26864</name>
</gene>
<dbReference type="EMBL" id="CAJOBG010007211">
    <property type="protein sequence ID" value="CAF4210211.1"/>
    <property type="molecule type" value="Genomic_DNA"/>
</dbReference>
<protein>
    <submittedName>
        <fullName evidence="2">Uncharacterized protein</fullName>
    </submittedName>
</protein>
<evidence type="ECO:0000313" key="3">
    <source>
        <dbReference type="Proteomes" id="UP000663866"/>
    </source>
</evidence>
<reference evidence="2" key="1">
    <citation type="submission" date="2021-02" db="EMBL/GenBank/DDBJ databases">
        <authorList>
            <person name="Nowell W R."/>
        </authorList>
    </citation>
    <scope>NUCLEOTIDE SEQUENCE</scope>
</reference>
<feature type="non-terminal residue" evidence="2">
    <location>
        <position position="1"/>
    </location>
</feature>
<sequence length="901" mass="103255">MGSSSNRSLLFEAFDGFSESSKTTGLHEFSIKDSRLSLLGACTGGSLHLLLTRYTAHKISDGCDNRFLYHFIEYNPTPYDLVKKSDRSLPSLQQIFVVVHLIGRVVYKFIDSLGDDKAQRCYATKGRYYIEEGQRLFREQQQPHLQSFYSKSAEIFPRLCVNMQRLLDVILVLLEMKKHGDLEFSQMVDRSFVNTAKRYVERSLTLLKQSDGVVISNVTLETCQITANLYDNYLFKITMGLFNLELSSTQLSMPPNNFRNLLAEKPSVEKRLLQLPFQFFLRSDLKQPTINESGRKTNDPFHHIDSNELNDILNKLVEQQLLSIGNFISRPKAQSTFSYMKNPVPDDPYQQELLLRHLEHYKMNVNEYNNLLARSNLPNKCILLPDAKALLTSSAQHCDDCVKYVNLNDDDDDANHGTIASNFENLDNPSGQSLFVDMPILVTTIGESNERDNLIEIRENEDVLLNKNDNVTASDLSSLEAFETNAGCNNEHNSNSILHNHQEHLMDNLDLVHRKETESTRLIETNDKTPDVQPKSFDHNRETTDDQPLGSNDNVEPSTDEATFSSVQTKNVRACVTTILQYPSIILSSSDIALATRHYSSKIRQRVVHLMIEKNLLRFSTATQLRLSEIVETLLKSEDYESYVTYDKHVVFRAVENTPAEYDDFQCGENVTEQCVTLYSYCKRCKWSFYPNSYSYDVTGKHCVQRQQFMNTNTFHFGALLIMRASYHGFVKHYNSIVINKAAFPEKRAFVKYWSDYAAHKSSNCTTGCTDIMIVDGHHKIVRITCKFNNYYDNTIEELDPVLVGCPKSVSKHSKTDSNGLCEKHIKMVDSIGNSAMRFDPSDDVIDEDCNVKRNELLDNKNRSTTYEFLISFYSCGIDARFNESIRSESPRRVLRHSIRI</sequence>
<organism evidence="2 3">
    <name type="scientific">Rotaria magnacalcarata</name>
    <dbReference type="NCBI Taxonomy" id="392030"/>
    <lineage>
        <taxon>Eukaryota</taxon>
        <taxon>Metazoa</taxon>
        <taxon>Spiralia</taxon>
        <taxon>Gnathifera</taxon>
        <taxon>Rotifera</taxon>
        <taxon>Eurotatoria</taxon>
        <taxon>Bdelloidea</taxon>
        <taxon>Philodinida</taxon>
        <taxon>Philodinidae</taxon>
        <taxon>Rotaria</taxon>
    </lineage>
</organism>
<feature type="compositionally biased region" description="Polar residues" evidence="1">
    <location>
        <begin position="549"/>
        <end position="564"/>
    </location>
</feature>